<comment type="caution">
    <text evidence="2">The sequence shown here is derived from an EMBL/GenBank/DDBJ whole genome shotgun (WGS) entry which is preliminary data.</text>
</comment>
<gene>
    <name evidence="2" type="ORF">PUN28_004258</name>
</gene>
<keyword evidence="3" id="KW-1185">Reference proteome</keyword>
<dbReference type="InterPro" id="IPR032566">
    <property type="entry name" value="Znf-C2HE"/>
</dbReference>
<dbReference type="Proteomes" id="UP001430953">
    <property type="component" value="Unassembled WGS sequence"/>
</dbReference>
<dbReference type="PANTHER" id="PTHR12486:SF4">
    <property type="entry name" value="APRATAXIN"/>
    <property type="match status" value="1"/>
</dbReference>
<dbReference type="GO" id="GO:0000012">
    <property type="term" value="P:single strand break repair"/>
    <property type="evidence" value="ECO:0007669"/>
    <property type="project" value="TreeGrafter"/>
</dbReference>
<dbReference type="SUPFAM" id="SSF54197">
    <property type="entry name" value="HIT-like"/>
    <property type="match status" value="1"/>
</dbReference>
<reference evidence="2 3" key="1">
    <citation type="submission" date="2023-03" db="EMBL/GenBank/DDBJ databases">
        <title>High recombination rates correlate with genetic variation in Cardiocondyla obscurior ants.</title>
        <authorList>
            <person name="Errbii M."/>
        </authorList>
    </citation>
    <scope>NUCLEOTIDE SEQUENCE [LARGE SCALE GENOMIC DNA]</scope>
    <source>
        <strain evidence="2">Alpha-2009</strain>
        <tissue evidence="2">Whole body</tissue>
    </source>
</reference>
<evidence type="ECO:0000313" key="3">
    <source>
        <dbReference type="Proteomes" id="UP001430953"/>
    </source>
</evidence>
<organism evidence="2 3">
    <name type="scientific">Cardiocondyla obscurior</name>
    <dbReference type="NCBI Taxonomy" id="286306"/>
    <lineage>
        <taxon>Eukaryota</taxon>
        <taxon>Metazoa</taxon>
        <taxon>Ecdysozoa</taxon>
        <taxon>Arthropoda</taxon>
        <taxon>Hexapoda</taxon>
        <taxon>Insecta</taxon>
        <taxon>Pterygota</taxon>
        <taxon>Neoptera</taxon>
        <taxon>Endopterygota</taxon>
        <taxon>Hymenoptera</taxon>
        <taxon>Apocrita</taxon>
        <taxon>Aculeata</taxon>
        <taxon>Formicoidea</taxon>
        <taxon>Formicidae</taxon>
        <taxon>Myrmicinae</taxon>
        <taxon>Cardiocondyla</taxon>
    </lineage>
</organism>
<dbReference type="EMBL" id="JADYXP020000004">
    <property type="protein sequence ID" value="KAL0124990.1"/>
    <property type="molecule type" value="Genomic_DNA"/>
</dbReference>
<dbReference type="Gene3D" id="3.30.428.10">
    <property type="entry name" value="HIT-like"/>
    <property type="match status" value="1"/>
</dbReference>
<dbReference type="GO" id="GO:0033699">
    <property type="term" value="F:DNA 5'-adenosine monophosphate hydrolase activity"/>
    <property type="evidence" value="ECO:0007669"/>
    <property type="project" value="TreeGrafter"/>
</dbReference>
<feature type="domain" description="Aprataxin C2HE/C2H2/C2HC zinc finger" evidence="1">
    <location>
        <begin position="96"/>
        <end position="157"/>
    </location>
</feature>
<dbReference type="PANTHER" id="PTHR12486">
    <property type="entry name" value="APRATAXIN-RELATED"/>
    <property type="match status" value="1"/>
</dbReference>
<dbReference type="GO" id="GO:0003697">
    <property type="term" value="F:single-stranded DNA binding"/>
    <property type="evidence" value="ECO:0007669"/>
    <property type="project" value="TreeGrafter"/>
</dbReference>
<name>A0AAW2GBS4_9HYME</name>
<dbReference type="GO" id="GO:0003725">
    <property type="term" value="F:double-stranded RNA binding"/>
    <property type="evidence" value="ECO:0007669"/>
    <property type="project" value="TreeGrafter"/>
</dbReference>
<dbReference type="Pfam" id="PF11969">
    <property type="entry name" value="DcpS_C"/>
    <property type="match status" value="1"/>
</dbReference>
<dbReference type="GO" id="GO:0030983">
    <property type="term" value="F:mismatched DNA binding"/>
    <property type="evidence" value="ECO:0007669"/>
    <property type="project" value="TreeGrafter"/>
</dbReference>
<evidence type="ECO:0000313" key="2">
    <source>
        <dbReference type="EMBL" id="KAL0124990.1"/>
    </source>
</evidence>
<dbReference type="GO" id="GO:1990165">
    <property type="term" value="F:single-strand break-containing DNA binding"/>
    <property type="evidence" value="ECO:0007669"/>
    <property type="project" value="TreeGrafter"/>
</dbReference>
<protein>
    <recommendedName>
        <fullName evidence="1">Aprataxin C2HE/C2H2/C2HC zinc finger domain-containing protein</fullName>
    </recommendedName>
</protein>
<dbReference type="Pfam" id="PF16278">
    <property type="entry name" value="zf-C2HE"/>
    <property type="match status" value="1"/>
</dbReference>
<evidence type="ECO:0000259" key="1">
    <source>
        <dbReference type="Pfam" id="PF16278"/>
    </source>
</evidence>
<dbReference type="GO" id="GO:0005634">
    <property type="term" value="C:nucleus"/>
    <property type="evidence" value="ECO:0007669"/>
    <property type="project" value="TreeGrafter"/>
</dbReference>
<sequence>MEKPECKVKEDDKVIVISNKYPKAKFHYLQIKKHHQDLIMHMHNVACDLAKNHVDHDFIMGYHALPSMFRLHLHVVSTDFDSPYLKNKKHWNFFITPFFLHSSDICYQLHYEGNIKKEIQWKYVDYLRKTELKCHKCLMQPKNMPDLKRHLLAHINK</sequence>
<dbReference type="AlphaFoldDB" id="A0AAW2GBS4"/>
<accession>A0AAW2GBS4</accession>
<proteinExistence type="predicted"/>
<dbReference type="InterPro" id="IPR036265">
    <property type="entry name" value="HIT-like_sf"/>
</dbReference>